<evidence type="ECO:0000313" key="1">
    <source>
        <dbReference type="EMBL" id="MBX38768.1"/>
    </source>
</evidence>
<reference evidence="1" key="1">
    <citation type="submission" date="2018-02" db="EMBL/GenBank/DDBJ databases">
        <title>Rhizophora mucronata_Transcriptome.</title>
        <authorList>
            <person name="Meera S.P."/>
            <person name="Sreeshan A."/>
            <person name="Augustine A."/>
        </authorList>
    </citation>
    <scope>NUCLEOTIDE SEQUENCE</scope>
    <source>
        <tissue evidence="1">Leaf</tissue>
    </source>
</reference>
<proteinExistence type="predicted"/>
<organism evidence="1">
    <name type="scientific">Rhizophora mucronata</name>
    <name type="common">Asiatic mangrove</name>
    <dbReference type="NCBI Taxonomy" id="61149"/>
    <lineage>
        <taxon>Eukaryota</taxon>
        <taxon>Viridiplantae</taxon>
        <taxon>Streptophyta</taxon>
        <taxon>Embryophyta</taxon>
        <taxon>Tracheophyta</taxon>
        <taxon>Spermatophyta</taxon>
        <taxon>Magnoliopsida</taxon>
        <taxon>eudicotyledons</taxon>
        <taxon>Gunneridae</taxon>
        <taxon>Pentapetalae</taxon>
        <taxon>rosids</taxon>
        <taxon>fabids</taxon>
        <taxon>Malpighiales</taxon>
        <taxon>Rhizophoraceae</taxon>
        <taxon>Rhizophora</taxon>
    </lineage>
</organism>
<dbReference type="AlphaFoldDB" id="A0A2P2N8F0"/>
<sequence length="68" mass="7931">MMLLVYPRRNIHYFLSLSSLYDHHHHHPLSHHLHNINSFGELGFAVCGPPGRFLFDILIVLSRLKLTT</sequence>
<name>A0A2P2N8F0_RHIMU</name>
<protein>
    <submittedName>
        <fullName evidence="1">Uncharacterized protein</fullName>
    </submittedName>
</protein>
<dbReference type="EMBL" id="GGEC01058284">
    <property type="protein sequence ID" value="MBX38768.1"/>
    <property type="molecule type" value="Transcribed_RNA"/>
</dbReference>
<accession>A0A2P2N8F0</accession>